<dbReference type="EMBL" id="QGHB01000015">
    <property type="protein sequence ID" value="PWK81944.1"/>
    <property type="molecule type" value="Genomic_DNA"/>
</dbReference>
<protein>
    <submittedName>
        <fullName evidence="1">Uncharacterized protein</fullName>
    </submittedName>
</protein>
<organism evidence="1 2">
    <name type="scientific">Lentzea atacamensis</name>
    <dbReference type="NCBI Taxonomy" id="531938"/>
    <lineage>
        <taxon>Bacteria</taxon>
        <taxon>Bacillati</taxon>
        <taxon>Actinomycetota</taxon>
        <taxon>Actinomycetes</taxon>
        <taxon>Pseudonocardiales</taxon>
        <taxon>Pseudonocardiaceae</taxon>
        <taxon>Lentzea</taxon>
    </lineage>
</organism>
<sequence>MSAVAAQHAYREGNQWGMTVPELLEDAVAEGRPLHLEWSEDGTTWDWPGNNFDTIEMPVITPEMLAATTPEPMPDADADTDELATATDVLQVDQSWWFTGPAGPR</sequence>
<name>A0A316HP40_9PSEU</name>
<comment type="caution">
    <text evidence="1">The sequence shown here is derived from an EMBL/GenBank/DDBJ whole genome shotgun (WGS) entry which is preliminary data.</text>
</comment>
<evidence type="ECO:0000313" key="1">
    <source>
        <dbReference type="EMBL" id="PWK81944.1"/>
    </source>
</evidence>
<proteinExistence type="predicted"/>
<reference evidence="1 2" key="1">
    <citation type="submission" date="2018-05" db="EMBL/GenBank/DDBJ databases">
        <title>Genomic Encyclopedia of Type Strains, Phase IV (KMG-IV): sequencing the most valuable type-strain genomes for metagenomic binning, comparative biology and taxonomic classification.</title>
        <authorList>
            <person name="Goeker M."/>
        </authorList>
    </citation>
    <scope>NUCLEOTIDE SEQUENCE [LARGE SCALE GENOMIC DNA]</scope>
    <source>
        <strain evidence="1 2">DSM 45480</strain>
    </source>
</reference>
<gene>
    <name evidence="1" type="ORF">C8D88_11560</name>
</gene>
<accession>A0A316HP40</accession>
<dbReference type="Proteomes" id="UP000246005">
    <property type="component" value="Unassembled WGS sequence"/>
</dbReference>
<dbReference type="AlphaFoldDB" id="A0A316HP40"/>
<evidence type="ECO:0000313" key="2">
    <source>
        <dbReference type="Proteomes" id="UP000246005"/>
    </source>
</evidence>